<gene>
    <name evidence="2" type="ORF">I2H31_20260</name>
</gene>
<evidence type="ECO:0000256" key="1">
    <source>
        <dbReference type="SAM" id="MobiDB-lite"/>
    </source>
</evidence>
<protein>
    <submittedName>
        <fullName evidence="2">Uncharacterized protein</fullName>
    </submittedName>
</protein>
<feature type="region of interest" description="Disordered" evidence="1">
    <location>
        <begin position="228"/>
        <end position="258"/>
    </location>
</feature>
<comment type="caution">
    <text evidence="2">The sequence shown here is derived from an EMBL/GenBank/DDBJ whole genome shotgun (WGS) entry which is preliminary data.</text>
</comment>
<proteinExistence type="predicted"/>
<reference evidence="2 3" key="1">
    <citation type="submission" date="2020-11" db="EMBL/GenBank/DDBJ databases">
        <authorList>
            <person name="Kim M.K."/>
        </authorList>
    </citation>
    <scope>NUCLEOTIDE SEQUENCE [LARGE SCALE GENOMIC DNA]</scope>
    <source>
        <strain evidence="2 3">BT662</strain>
    </source>
</reference>
<dbReference type="RefSeq" id="WP_196294877.1">
    <property type="nucleotide sequence ID" value="NZ_JADQDM010000015.1"/>
</dbReference>
<organism evidence="2 3">
    <name type="scientific">Hymenobacter ruricola</name>
    <dbReference type="NCBI Taxonomy" id="2791023"/>
    <lineage>
        <taxon>Bacteria</taxon>
        <taxon>Pseudomonadati</taxon>
        <taxon>Bacteroidota</taxon>
        <taxon>Cytophagia</taxon>
        <taxon>Cytophagales</taxon>
        <taxon>Hymenobacteraceae</taxon>
        <taxon>Hymenobacter</taxon>
    </lineage>
</organism>
<name>A0ABS0I908_9BACT</name>
<evidence type="ECO:0000313" key="2">
    <source>
        <dbReference type="EMBL" id="MBF9223449.1"/>
    </source>
</evidence>
<dbReference type="EMBL" id="JADQDM010000015">
    <property type="protein sequence ID" value="MBF9223449.1"/>
    <property type="molecule type" value="Genomic_DNA"/>
</dbReference>
<sequence>MNTADHYDQEADGFGEQARIAEETEARLAADPAVQAWLTQFYGDGSGLLAHYAEKKASYLVHGPGWLAAEENRALRPLTEANERLWEIQQKKLFNLQCEWRAGLLDLPGVETGAEFAEWGRDITRCPLLSPISAEDVDLYRAYLLSDDCVDVGAGVTGQLVWQEYDMFRQWHRLEEAGSDSPGHDMGRALPEGLQDSFGNLFNLLFRYPEWYAYYDLYRGTGPLLRLPDERSPAPSPALPAAPVPPETPTEPPEPPLRHLSATDLALSETLIKRFESREVLRYMRVMEFRPEQDAETEAMYGVYEELSEAREPVPVAAGPDWRECLRRAQVAHGKRTLADALPAAYRDYCLREQAGIAHPPLG</sequence>
<accession>A0ABS0I908</accession>
<keyword evidence="3" id="KW-1185">Reference proteome</keyword>
<feature type="compositionally biased region" description="Pro residues" evidence="1">
    <location>
        <begin position="234"/>
        <end position="255"/>
    </location>
</feature>
<evidence type="ECO:0000313" key="3">
    <source>
        <dbReference type="Proteomes" id="UP000618931"/>
    </source>
</evidence>
<dbReference type="Proteomes" id="UP000618931">
    <property type="component" value="Unassembled WGS sequence"/>
</dbReference>